<dbReference type="SFLD" id="SFLDS00003">
    <property type="entry name" value="Haloacid_Dehalogenase"/>
    <property type="match status" value="1"/>
</dbReference>
<feature type="transmembrane region" description="Helical" evidence="9">
    <location>
        <begin position="827"/>
        <end position="847"/>
    </location>
</feature>
<feature type="transmembrane region" description="Helical" evidence="9">
    <location>
        <begin position="266"/>
        <end position="291"/>
    </location>
</feature>
<dbReference type="RefSeq" id="WP_130750064.1">
    <property type="nucleotide sequence ID" value="NZ_SIPC01000001.1"/>
</dbReference>
<dbReference type="InterPro" id="IPR001757">
    <property type="entry name" value="P_typ_ATPase"/>
</dbReference>
<dbReference type="InterPro" id="IPR004014">
    <property type="entry name" value="ATPase_P-typ_cation-transptr_N"/>
</dbReference>
<feature type="transmembrane region" description="Helical" evidence="9">
    <location>
        <begin position="239"/>
        <end position="260"/>
    </location>
</feature>
<dbReference type="EMBL" id="SIPC01000001">
    <property type="protein sequence ID" value="TAX72982.1"/>
    <property type="molecule type" value="Genomic_DNA"/>
</dbReference>
<keyword evidence="4" id="KW-0547">Nucleotide-binding</keyword>
<reference evidence="11 12" key="1">
    <citation type="submission" date="2019-02" db="EMBL/GenBank/DDBJ databases">
        <title>The genomic architecture of introgression among sibling species of bacteria.</title>
        <authorList>
            <person name="Cavassim M.I.A."/>
            <person name="Moeskjaer S."/>
            <person name="Moslemi C."/>
            <person name="Fields B."/>
            <person name="Bachmann A."/>
            <person name="Vilhjalmsson B."/>
            <person name="Schierup M.H."/>
            <person name="Young J.P.W."/>
            <person name="Andersen S.U."/>
        </authorList>
    </citation>
    <scope>NUCLEOTIDE SEQUENCE [LARGE SCALE GENOMIC DNA]</scope>
    <source>
        <strain evidence="11 12">SM145A</strain>
    </source>
</reference>
<dbReference type="SUPFAM" id="SSF81665">
    <property type="entry name" value="Calcium ATPase, transmembrane domain M"/>
    <property type="match status" value="1"/>
</dbReference>
<comment type="similarity">
    <text evidence="2">Belongs to the cation transport ATPase (P-type) (TC 3.A.3) family. Type IIA subfamily.</text>
</comment>
<dbReference type="GO" id="GO:0036376">
    <property type="term" value="P:sodium ion export across plasma membrane"/>
    <property type="evidence" value="ECO:0007669"/>
    <property type="project" value="TreeGrafter"/>
</dbReference>
<keyword evidence="3 9" id="KW-0812">Transmembrane</keyword>
<dbReference type="Proteomes" id="UP000293652">
    <property type="component" value="Unassembled WGS sequence"/>
</dbReference>
<accession>A0A4Q8Y0U9</accession>
<dbReference type="InterPro" id="IPR044492">
    <property type="entry name" value="P_typ_ATPase_HD_dom"/>
</dbReference>
<evidence type="ECO:0000313" key="12">
    <source>
        <dbReference type="Proteomes" id="UP000293652"/>
    </source>
</evidence>
<dbReference type="GO" id="GO:0030007">
    <property type="term" value="P:intracellular potassium ion homeostasis"/>
    <property type="evidence" value="ECO:0007669"/>
    <property type="project" value="TreeGrafter"/>
</dbReference>
<keyword evidence="8 9" id="KW-0472">Membrane</keyword>
<dbReference type="InterPro" id="IPR006068">
    <property type="entry name" value="ATPase_P-typ_cation-transptr_C"/>
</dbReference>
<dbReference type="GO" id="GO:1990573">
    <property type="term" value="P:potassium ion import across plasma membrane"/>
    <property type="evidence" value="ECO:0007669"/>
    <property type="project" value="TreeGrafter"/>
</dbReference>
<evidence type="ECO:0000256" key="3">
    <source>
        <dbReference type="ARBA" id="ARBA00022692"/>
    </source>
</evidence>
<dbReference type="Gene3D" id="3.40.1110.10">
    <property type="entry name" value="Calcium-transporting ATPase, cytoplasmic domain N"/>
    <property type="match status" value="1"/>
</dbReference>
<organism evidence="11 12">
    <name type="scientific">Rhizobium leguminosarum</name>
    <dbReference type="NCBI Taxonomy" id="384"/>
    <lineage>
        <taxon>Bacteria</taxon>
        <taxon>Pseudomonadati</taxon>
        <taxon>Pseudomonadota</taxon>
        <taxon>Alphaproteobacteria</taxon>
        <taxon>Hyphomicrobiales</taxon>
        <taxon>Rhizobiaceae</taxon>
        <taxon>Rhizobium/Agrobacterium group</taxon>
        <taxon>Rhizobium</taxon>
    </lineage>
</organism>
<dbReference type="GO" id="GO:0016887">
    <property type="term" value="F:ATP hydrolysis activity"/>
    <property type="evidence" value="ECO:0007669"/>
    <property type="project" value="InterPro"/>
</dbReference>
<dbReference type="Pfam" id="PF00690">
    <property type="entry name" value="Cation_ATPase_N"/>
    <property type="match status" value="1"/>
</dbReference>
<evidence type="ECO:0000256" key="2">
    <source>
        <dbReference type="ARBA" id="ARBA00005675"/>
    </source>
</evidence>
<dbReference type="Gene3D" id="3.40.50.1000">
    <property type="entry name" value="HAD superfamily/HAD-like"/>
    <property type="match status" value="1"/>
</dbReference>
<evidence type="ECO:0000256" key="8">
    <source>
        <dbReference type="ARBA" id="ARBA00023136"/>
    </source>
</evidence>
<dbReference type="SUPFAM" id="SSF81660">
    <property type="entry name" value="Metal cation-transporting ATPase, ATP-binding domain N"/>
    <property type="match status" value="1"/>
</dbReference>
<dbReference type="AlphaFoldDB" id="A0A4Q8Y0U9"/>
<dbReference type="Pfam" id="PF00122">
    <property type="entry name" value="E1-E2_ATPase"/>
    <property type="match status" value="1"/>
</dbReference>
<evidence type="ECO:0000256" key="5">
    <source>
        <dbReference type="ARBA" id="ARBA00022840"/>
    </source>
</evidence>
<dbReference type="PROSITE" id="PS00154">
    <property type="entry name" value="ATPASE_E1_E2"/>
    <property type="match status" value="1"/>
</dbReference>
<keyword evidence="11" id="KW-0378">Hydrolase</keyword>
<dbReference type="Pfam" id="PF00689">
    <property type="entry name" value="Cation_ATPase_C"/>
    <property type="match status" value="1"/>
</dbReference>
<dbReference type="InterPro" id="IPR023299">
    <property type="entry name" value="ATPase_P-typ_cyto_dom_N"/>
</dbReference>
<dbReference type="InterPro" id="IPR059000">
    <property type="entry name" value="ATPase_P-type_domA"/>
</dbReference>
<dbReference type="SUPFAM" id="SSF56784">
    <property type="entry name" value="HAD-like"/>
    <property type="match status" value="1"/>
</dbReference>
<feature type="transmembrane region" description="Helical" evidence="9">
    <location>
        <begin position="77"/>
        <end position="95"/>
    </location>
</feature>
<evidence type="ECO:0000256" key="4">
    <source>
        <dbReference type="ARBA" id="ARBA00022741"/>
    </source>
</evidence>
<dbReference type="SFLD" id="SFLDF00027">
    <property type="entry name" value="p-type_atpase"/>
    <property type="match status" value="1"/>
</dbReference>
<dbReference type="GO" id="GO:1902600">
    <property type="term" value="P:proton transmembrane transport"/>
    <property type="evidence" value="ECO:0007669"/>
    <property type="project" value="TreeGrafter"/>
</dbReference>
<dbReference type="SUPFAM" id="SSF81653">
    <property type="entry name" value="Calcium ATPase, transduction domain A"/>
    <property type="match status" value="1"/>
</dbReference>
<dbReference type="GO" id="GO:0005391">
    <property type="term" value="F:P-type sodium:potassium-exchanging transporter activity"/>
    <property type="evidence" value="ECO:0007669"/>
    <property type="project" value="TreeGrafter"/>
</dbReference>
<keyword evidence="7 9" id="KW-1133">Transmembrane helix</keyword>
<dbReference type="PRINTS" id="PR00119">
    <property type="entry name" value="CATATPASE"/>
</dbReference>
<dbReference type="PANTHER" id="PTHR43294">
    <property type="entry name" value="SODIUM/POTASSIUM-TRANSPORTING ATPASE SUBUNIT ALPHA"/>
    <property type="match status" value="1"/>
</dbReference>
<dbReference type="PANTHER" id="PTHR43294:SF20">
    <property type="entry name" value="P-TYPE ATPASE"/>
    <property type="match status" value="1"/>
</dbReference>
<dbReference type="Gene3D" id="1.20.1110.10">
    <property type="entry name" value="Calcium-transporting ATPase, transmembrane domain"/>
    <property type="match status" value="1"/>
</dbReference>
<dbReference type="SFLD" id="SFLDG00002">
    <property type="entry name" value="C1.7:_P-type_atpase_like"/>
    <property type="match status" value="1"/>
</dbReference>
<feature type="transmembrane region" description="Helical" evidence="9">
    <location>
        <begin position="763"/>
        <end position="783"/>
    </location>
</feature>
<protein>
    <submittedName>
        <fullName evidence="11">HAD family hydrolase</fullName>
    </submittedName>
</protein>
<evidence type="ECO:0000256" key="1">
    <source>
        <dbReference type="ARBA" id="ARBA00004141"/>
    </source>
</evidence>
<dbReference type="PRINTS" id="PR00120">
    <property type="entry name" value="HATPASE"/>
</dbReference>
<evidence type="ECO:0000256" key="9">
    <source>
        <dbReference type="SAM" id="Phobius"/>
    </source>
</evidence>
<dbReference type="InterPro" id="IPR023298">
    <property type="entry name" value="ATPase_P-typ_TM_dom_sf"/>
</dbReference>
<evidence type="ECO:0000256" key="6">
    <source>
        <dbReference type="ARBA" id="ARBA00022967"/>
    </source>
</evidence>
<name>A0A4Q8Y0U9_RHILE</name>
<dbReference type="InterPro" id="IPR018303">
    <property type="entry name" value="ATPase_P-typ_P_site"/>
</dbReference>
<keyword evidence="5" id="KW-0067">ATP-binding</keyword>
<evidence type="ECO:0000259" key="10">
    <source>
        <dbReference type="SMART" id="SM00831"/>
    </source>
</evidence>
<dbReference type="GO" id="GO:0005524">
    <property type="term" value="F:ATP binding"/>
    <property type="evidence" value="ECO:0007669"/>
    <property type="project" value="UniProtKB-KW"/>
</dbReference>
<dbReference type="Gene3D" id="2.70.150.10">
    <property type="entry name" value="Calcium-transporting ATPase, cytoplasmic transduction domain A"/>
    <property type="match status" value="1"/>
</dbReference>
<dbReference type="InterPro" id="IPR008250">
    <property type="entry name" value="ATPase_P-typ_transduc_dom_A_sf"/>
</dbReference>
<dbReference type="InterPro" id="IPR050510">
    <property type="entry name" value="Cation_transp_ATPase_P-type"/>
</dbReference>
<comment type="caution">
    <text evidence="11">The sequence shown here is derived from an EMBL/GenBank/DDBJ whole genome shotgun (WGS) entry which is preliminary data.</text>
</comment>
<feature type="transmembrane region" description="Helical" evidence="9">
    <location>
        <begin position="686"/>
        <end position="709"/>
    </location>
</feature>
<evidence type="ECO:0000256" key="7">
    <source>
        <dbReference type="ARBA" id="ARBA00022989"/>
    </source>
</evidence>
<feature type="domain" description="Cation-transporting P-type ATPase N-terminal" evidence="10">
    <location>
        <begin position="3"/>
        <end position="72"/>
    </location>
</feature>
<dbReference type="GO" id="GO:0005886">
    <property type="term" value="C:plasma membrane"/>
    <property type="evidence" value="ECO:0007669"/>
    <property type="project" value="TreeGrafter"/>
</dbReference>
<comment type="subcellular location">
    <subcellularLocation>
        <location evidence="1">Membrane</location>
        <topology evidence="1">Multi-pass membrane protein</topology>
    </subcellularLocation>
</comment>
<dbReference type="InterPro" id="IPR036412">
    <property type="entry name" value="HAD-like_sf"/>
</dbReference>
<dbReference type="InterPro" id="IPR023214">
    <property type="entry name" value="HAD_sf"/>
</dbReference>
<evidence type="ECO:0000313" key="11">
    <source>
        <dbReference type="EMBL" id="TAX72982.1"/>
    </source>
</evidence>
<dbReference type="SMART" id="SM00831">
    <property type="entry name" value="Cation_ATPase_N"/>
    <property type="match status" value="1"/>
</dbReference>
<dbReference type="GO" id="GO:0006883">
    <property type="term" value="P:intracellular sodium ion homeostasis"/>
    <property type="evidence" value="ECO:0007669"/>
    <property type="project" value="TreeGrafter"/>
</dbReference>
<sequence length="893" mass="94720">MMNLTAQTPAPTTPAVIGLTSIEAEERLAELGPNTLPEPEPPSPLRVFLIQFRNPIIYILLLASALSFATGRIEDGLFILVVLLINASIGTYQEYSADRAAIALRRIEQPSARVIRDGMACRIEAKRLVAGDLVLLESGDRIPADLTLVDASDLRCDESLLTGESKPVPKGRIVEGSSDETASSMLLLAGSLVTRGRAQGVVTATGTATMLGGIAVELGRASSSQPPPLVARLAKFTNALAAFVGLAALVLVVAGFMRGLPLHDLVMMSVGLAVSAVPEGLPIAISVALAVSMRRMAARNVIVRSMPAVEALGSTTIIATDKTGTLTSNVQTVTEIRLPDGTDIALDANSDLDKCEIRASGLDSDLVRERARRLLRAALLANEGTLARRDDLWVAAGDTVDVALLAAGRKAGLGQEELNDRYPLAARIAYEPEHKYAASFHHGSDRIHVFVKGASEVLIEMSDRMDSAGSVVEIDRASLLAQKEEMAARGLRVLAFAEGEIGASLAGSLGHGHLVDLVFLGLAGLQDPVRPEVPNAMKDCHAAGVEVVMVTGDDPRTAAAIARDAGLSFHAGQVVSGHNIDEAARAGDQRLDEITREARIYARVQPAQKSAIVASLIRNGHIVAVTGDGVNDGPALKKAHVGVAMGLRGTEVAKESADLVVTDDNFASIVAGISEGRAAYRNIRKVVLMSVATGAAEVLLFMLALPFGLPMPLLPVQLLWLNLVTNGIQDVALASGKPEGDELAGPPRSPLEPILDRTMIRRVVQSTVVIGGAAFLAFQFMIAHGYGVPEARNITLLIFVMFENVQTLACSSERRSIFSVDILRNRFLLLSVLAAQTIHISAMYVPWLSGTLGLSPITPLEWGLSMLIASSLVLVTEVDKFVSRLRRDRSSHA</sequence>
<keyword evidence="6" id="KW-1278">Translocase</keyword>
<feature type="transmembrane region" description="Helical" evidence="9">
    <location>
        <begin position="862"/>
        <end position="882"/>
    </location>
</feature>
<dbReference type="NCBIfam" id="TIGR01494">
    <property type="entry name" value="ATPase_P-type"/>
    <property type="match status" value="2"/>
</dbReference>
<feature type="transmembrane region" description="Helical" evidence="9">
    <location>
        <begin position="55"/>
        <end position="71"/>
    </location>
</feature>
<gene>
    <name evidence="11" type="ORF">ELI03_15110</name>
</gene>
<dbReference type="Pfam" id="PF13246">
    <property type="entry name" value="Cation_ATPase"/>
    <property type="match status" value="1"/>
</dbReference>
<proteinExistence type="inferred from homology"/>